<accession>A0A6A5R306</accession>
<dbReference type="InterPro" id="IPR007889">
    <property type="entry name" value="HTH_Psq"/>
</dbReference>
<name>A0A6A5R306_9PLEO</name>
<dbReference type="AlphaFoldDB" id="A0A6A5R306"/>
<dbReference type="Proteomes" id="UP000800082">
    <property type="component" value="Unassembled WGS sequence"/>
</dbReference>
<protein>
    <recommendedName>
        <fullName evidence="1">HTH psq-type domain-containing protein</fullName>
    </recommendedName>
</protein>
<keyword evidence="3" id="KW-1185">Reference proteome</keyword>
<sequence>MPQQQHKSKPFKEAAIQLALQAVKQDATLTLRRAAAIYNAPYNTLRNRYAGRTARANCTPKSRNMDQTKEDDVVVKHILELVTRGFPPRLAAVADMANSLRAERNIGQVGSNWPSTFVKGRPELTIKFNCKYNYKRALCKDPKIIQG</sequence>
<dbReference type="EMBL" id="ML979026">
    <property type="protein sequence ID" value="KAF1922431.1"/>
    <property type="molecule type" value="Genomic_DNA"/>
</dbReference>
<dbReference type="Gene3D" id="1.10.10.60">
    <property type="entry name" value="Homeodomain-like"/>
    <property type="match status" value="1"/>
</dbReference>
<dbReference type="RefSeq" id="XP_033442684.1">
    <property type="nucleotide sequence ID" value="XM_033590398.1"/>
</dbReference>
<proteinExistence type="predicted"/>
<dbReference type="Pfam" id="PF05225">
    <property type="entry name" value="HTH_psq"/>
    <property type="match status" value="1"/>
</dbReference>
<organism evidence="2 3">
    <name type="scientific">Didymella exigua CBS 183.55</name>
    <dbReference type="NCBI Taxonomy" id="1150837"/>
    <lineage>
        <taxon>Eukaryota</taxon>
        <taxon>Fungi</taxon>
        <taxon>Dikarya</taxon>
        <taxon>Ascomycota</taxon>
        <taxon>Pezizomycotina</taxon>
        <taxon>Dothideomycetes</taxon>
        <taxon>Pleosporomycetidae</taxon>
        <taxon>Pleosporales</taxon>
        <taxon>Pleosporineae</taxon>
        <taxon>Didymellaceae</taxon>
        <taxon>Didymella</taxon>
    </lineage>
</organism>
<reference evidence="2" key="1">
    <citation type="journal article" date="2020" name="Stud. Mycol.">
        <title>101 Dothideomycetes genomes: a test case for predicting lifestyles and emergence of pathogens.</title>
        <authorList>
            <person name="Haridas S."/>
            <person name="Albert R."/>
            <person name="Binder M."/>
            <person name="Bloem J."/>
            <person name="Labutti K."/>
            <person name="Salamov A."/>
            <person name="Andreopoulos B."/>
            <person name="Baker S."/>
            <person name="Barry K."/>
            <person name="Bills G."/>
            <person name="Bluhm B."/>
            <person name="Cannon C."/>
            <person name="Castanera R."/>
            <person name="Culley D."/>
            <person name="Daum C."/>
            <person name="Ezra D."/>
            <person name="Gonzalez J."/>
            <person name="Henrissat B."/>
            <person name="Kuo A."/>
            <person name="Liang C."/>
            <person name="Lipzen A."/>
            <person name="Lutzoni F."/>
            <person name="Magnuson J."/>
            <person name="Mondo S."/>
            <person name="Nolan M."/>
            <person name="Ohm R."/>
            <person name="Pangilinan J."/>
            <person name="Park H.-J."/>
            <person name="Ramirez L."/>
            <person name="Alfaro M."/>
            <person name="Sun H."/>
            <person name="Tritt A."/>
            <person name="Yoshinaga Y."/>
            <person name="Zwiers L.-H."/>
            <person name="Turgeon B."/>
            <person name="Goodwin S."/>
            <person name="Spatafora J."/>
            <person name="Crous P."/>
            <person name="Grigoriev I."/>
        </authorList>
    </citation>
    <scope>NUCLEOTIDE SEQUENCE</scope>
    <source>
        <strain evidence="2">CBS 183.55</strain>
    </source>
</reference>
<dbReference type="GeneID" id="54348064"/>
<evidence type="ECO:0000313" key="2">
    <source>
        <dbReference type="EMBL" id="KAF1922431.1"/>
    </source>
</evidence>
<evidence type="ECO:0000313" key="3">
    <source>
        <dbReference type="Proteomes" id="UP000800082"/>
    </source>
</evidence>
<evidence type="ECO:0000259" key="1">
    <source>
        <dbReference type="Pfam" id="PF05225"/>
    </source>
</evidence>
<dbReference type="GO" id="GO:0003677">
    <property type="term" value="F:DNA binding"/>
    <property type="evidence" value="ECO:0007669"/>
    <property type="project" value="InterPro"/>
</dbReference>
<gene>
    <name evidence="2" type="ORF">M421DRAFT_411397</name>
</gene>
<dbReference type="InterPro" id="IPR009057">
    <property type="entry name" value="Homeodomain-like_sf"/>
</dbReference>
<dbReference type="OrthoDB" id="5231586at2759"/>
<dbReference type="SUPFAM" id="SSF46689">
    <property type="entry name" value="Homeodomain-like"/>
    <property type="match status" value="1"/>
</dbReference>
<feature type="domain" description="HTH psq-type" evidence="1">
    <location>
        <begin position="13"/>
        <end position="54"/>
    </location>
</feature>